<feature type="transmembrane region" description="Helical" evidence="5">
    <location>
        <begin position="408"/>
        <end position="426"/>
    </location>
</feature>
<gene>
    <name evidence="6" type="ORF">GCM10007874_54600</name>
</gene>
<feature type="transmembrane region" description="Helical" evidence="5">
    <location>
        <begin position="179"/>
        <end position="197"/>
    </location>
</feature>
<evidence type="ECO:0000256" key="1">
    <source>
        <dbReference type="ARBA" id="ARBA00004141"/>
    </source>
</evidence>
<dbReference type="RefSeq" id="WP_284315404.1">
    <property type="nucleotide sequence ID" value="NZ_BSPC01000063.1"/>
</dbReference>
<feature type="transmembrane region" description="Helical" evidence="5">
    <location>
        <begin position="279"/>
        <end position="302"/>
    </location>
</feature>
<dbReference type="PIRSF" id="PIRSF006060">
    <property type="entry name" value="AA_transporter"/>
    <property type="match status" value="1"/>
</dbReference>
<comment type="subcellular location">
    <subcellularLocation>
        <location evidence="1">Membrane</location>
        <topology evidence="1">Multi-pass membrane protein</topology>
    </subcellularLocation>
</comment>
<evidence type="ECO:0000313" key="6">
    <source>
        <dbReference type="EMBL" id="GLS22442.1"/>
    </source>
</evidence>
<keyword evidence="7" id="KW-1185">Reference proteome</keyword>
<feature type="transmembrane region" description="Helical" evidence="5">
    <location>
        <begin position="461"/>
        <end position="479"/>
    </location>
</feature>
<evidence type="ECO:0000256" key="4">
    <source>
        <dbReference type="ARBA" id="ARBA00023136"/>
    </source>
</evidence>
<feature type="transmembrane region" description="Helical" evidence="5">
    <location>
        <begin position="63"/>
        <end position="89"/>
    </location>
</feature>
<feature type="transmembrane region" description="Helical" evidence="5">
    <location>
        <begin position="438"/>
        <end position="455"/>
    </location>
</feature>
<comment type="caution">
    <text evidence="6">The sequence shown here is derived from an EMBL/GenBank/DDBJ whole genome shotgun (WGS) entry which is preliminary data.</text>
</comment>
<feature type="transmembrane region" description="Helical" evidence="5">
    <location>
        <begin position="379"/>
        <end position="402"/>
    </location>
</feature>
<dbReference type="Proteomes" id="UP001156882">
    <property type="component" value="Unassembled WGS sequence"/>
</dbReference>
<dbReference type="PANTHER" id="PTHR43243">
    <property type="entry name" value="INNER MEMBRANE TRANSPORTER YGJI-RELATED"/>
    <property type="match status" value="1"/>
</dbReference>
<feature type="transmembrane region" description="Helical" evidence="5">
    <location>
        <begin position="37"/>
        <end position="57"/>
    </location>
</feature>
<keyword evidence="2 5" id="KW-0812">Transmembrane</keyword>
<dbReference type="Gene3D" id="1.20.1740.10">
    <property type="entry name" value="Amino acid/polyamine transporter I"/>
    <property type="match status" value="1"/>
</dbReference>
<organism evidence="6 7">
    <name type="scientific">Labrys miyagiensis</name>
    <dbReference type="NCBI Taxonomy" id="346912"/>
    <lineage>
        <taxon>Bacteria</taxon>
        <taxon>Pseudomonadati</taxon>
        <taxon>Pseudomonadota</taxon>
        <taxon>Alphaproteobacteria</taxon>
        <taxon>Hyphomicrobiales</taxon>
        <taxon>Xanthobacteraceae</taxon>
        <taxon>Labrys</taxon>
    </lineage>
</organism>
<dbReference type="EMBL" id="BSPC01000063">
    <property type="protein sequence ID" value="GLS22442.1"/>
    <property type="molecule type" value="Genomic_DNA"/>
</dbReference>
<evidence type="ECO:0000313" key="7">
    <source>
        <dbReference type="Proteomes" id="UP001156882"/>
    </source>
</evidence>
<feature type="transmembrane region" description="Helical" evidence="5">
    <location>
        <begin position="110"/>
        <end position="135"/>
    </location>
</feature>
<proteinExistence type="predicted"/>
<feature type="transmembrane region" description="Helical" evidence="5">
    <location>
        <begin position="331"/>
        <end position="350"/>
    </location>
</feature>
<accession>A0ABQ6CQ19</accession>
<evidence type="ECO:0000256" key="2">
    <source>
        <dbReference type="ARBA" id="ARBA00022692"/>
    </source>
</evidence>
<feature type="transmembrane region" description="Helical" evidence="5">
    <location>
        <begin position="249"/>
        <end position="267"/>
    </location>
</feature>
<dbReference type="Pfam" id="PF13520">
    <property type="entry name" value="AA_permease_2"/>
    <property type="match status" value="1"/>
</dbReference>
<keyword evidence="4 5" id="KW-0472">Membrane</keyword>
<dbReference type="PANTHER" id="PTHR43243:SF24">
    <property type="entry name" value="CATIONIC AMINO ACID TRANSPORT INTEGRAL MEMBRANE PROTEIN ROCE-RELATED"/>
    <property type="match status" value="1"/>
</dbReference>
<keyword evidence="3 5" id="KW-1133">Transmembrane helix</keyword>
<evidence type="ECO:0000256" key="5">
    <source>
        <dbReference type="SAM" id="Phobius"/>
    </source>
</evidence>
<dbReference type="InterPro" id="IPR002293">
    <property type="entry name" value="AA/rel_permease1"/>
</dbReference>
<protein>
    <submittedName>
        <fullName evidence="6">Cationic amino acid transport integral membrane protein</fullName>
    </submittedName>
</protein>
<evidence type="ECO:0000256" key="3">
    <source>
        <dbReference type="ARBA" id="ARBA00022989"/>
    </source>
</evidence>
<sequence length="498" mass="52192">MTPSLIERLARKKPVDKLIADSSGSDGHGSLGRSITLFQLTLFGVGATIGTGIFFVLSEQVPVAGPAVVISFIIAAVAAGLAALCYAEMSSMIPVSGSSYSYAYATLGEGVAFFVAACLVLEYGISAAAVAVGWAEYVEKLLSNLPPHIVLPAWMTKGPITIPDGDHPFAMAFFGEGSGLINLPAVILVTLCCILLLRGSKESARTNAIMVLIKLAVLTLFIVIAGSAFHAENFTPFFGEKGFGGVQAAAASIFFTFVGLDAVSTAGEEVVNPKRNLPLAIIFALVIVTGFYIMVAIAALGVQPASQFDGQEAGLATILQNITGQAWPANLLAAGAVISIFSVTLIVLYGQSRILFAVSRDGMLPGIFHQVNPHTMTPVACTVIVAVFVALIAAFVPAGVLWDLTSMGTLVAFTVVSAGVLILRYTQPDMARGYRVPFGPVLPILSILACVYLILKLSWMVYAITAVWIAIAALLYLTYSARNSRLETMGTAVGEAAE</sequence>
<feature type="transmembrane region" description="Helical" evidence="5">
    <location>
        <begin position="209"/>
        <end position="229"/>
    </location>
</feature>
<name>A0ABQ6CQ19_9HYPH</name>
<reference evidence="7" key="1">
    <citation type="journal article" date="2019" name="Int. J. Syst. Evol. Microbiol.">
        <title>The Global Catalogue of Microorganisms (GCM) 10K type strain sequencing project: providing services to taxonomists for standard genome sequencing and annotation.</title>
        <authorList>
            <consortium name="The Broad Institute Genomics Platform"/>
            <consortium name="The Broad Institute Genome Sequencing Center for Infectious Disease"/>
            <person name="Wu L."/>
            <person name="Ma J."/>
        </authorList>
    </citation>
    <scope>NUCLEOTIDE SEQUENCE [LARGE SCALE GENOMIC DNA]</scope>
    <source>
        <strain evidence="7">NBRC 101365</strain>
    </source>
</reference>